<dbReference type="EMBL" id="ANFO01000729">
    <property type="protein sequence ID" value="KGQ07138.1"/>
    <property type="molecule type" value="Genomic_DNA"/>
</dbReference>
<evidence type="ECO:0000256" key="3">
    <source>
        <dbReference type="ARBA" id="ARBA00022723"/>
    </source>
</evidence>
<dbReference type="Proteomes" id="UP000030106">
    <property type="component" value="Unassembled WGS sequence"/>
</dbReference>
<dbReference type="STRING" id="1245745.A0A0A2VHU7"/>
<dbReference type="GO" id="GO:0046872">
    <property type="term" value="F:metal ion binding"/>
    <property type="evidence" value="ECO:0007669"/>
    <property type="project" value="UniProtKB-KW"/>
</dbReference>
<reference evidence="8 9" key="1">
    <citation type="submission" date="2012-10" db="EMBL/GenBank/DDBJ databases">
        <title>Genome sequencing and analysis of entomopathogenic fungi Beauveria bassiana D1-5.</title>
        <authorList>
            <person name="Li Q."/>
            <person name="Wang L."/>
            <person name="Zhang Z."/>
            <person name="Wang Q."/>
            <person name="Ren J."/>
            <person name="Wang M."/>
            <person name="Xu W."/>
            <person name="Wang J."/>
            <person name="Lu Y."/>
            <person name="Du Q."/>
            <person name="Sun Z."/>
        </authorList>
    </citation>
    <scope>NUCLEOTIDE SEQUENCE [LARGE SCALE GENOMIC DNA]</scope>
    <source>
        <strain evidence="8 9">D1-5</strain>
    </source>
</reference>
<dbReference type="UniPathway" id="UPA00139">
    <property type="reaction ID" value="UER00339"/>
</dbReference>
<dbReference type="GO" id="GO:0006559">
    <property type="term" value="P:L-phenylalanine catabolic process"/>
    <property type="evidence" value="ECO:0007669"/>
    <property type="project" value="UniProtKB-UniPathway"/>
</dbReference>
<evidence type="ECO:0000256" key="6">
    <source>
        <dbReference type="ARBA" id="ARBA00023004"/>
    </source>
</evidence>
<keyword evidence="4 8" id="KW-0223">Dioxygenase</keyword>
<gene>
    <name evidence="8" type="ORF">BBAD15_g7544</name>
</gene>
<name>A0A0A2VHU7_BEABA</name>
<dbReference type="EC" id="1.13.11.5" evidence="2"/>
<evidence type="ECO:0000256" key="5">
    <source>
        <dbReference type="ARBA" id="ARBA00023002"/>
    </source>
</evidence>
<dbReference type="InterPro" id="IPR046452">
    <property type="entry name" value="HgmA_N"/>
</dbReference>
<protein>
    <recommendedName>
        <fullName evidence="2">homogentisate 1,2-dioxygenase</fullName>
        <ecNumber evidence="2">1.13.11.5</ecNumber>
    </recommendedName>
</protein>
<dbReference type="Pfam" id="PF20510">
    <property type="entry name" value="HgmA_N"/>
    <property type="match status" value="1"/>
</dbReference>
<feature type="domain" description="Homogentisate 1,2-dioxygenase N-terminal" evidence="7">
    <location>
        <begin position="13"/>
        <end position="88"/>
    </location>
</feature>
<keyword evidence="5" id="KW-0560">Oxidoreductase</keyword>
<evidence type="ECO:0000313" key="9">
    <source>
        <dbReference type="Proteomes" id="UP000030106"/>
    </source>
</evidence>
<sequence length="115" mass="12404">MPITQFATKEKYRYQNGFGCHFESEAVEGTLPIGHNNPQKPPYGLYAEKLSGTAFTAPRHENKQTWLYRILPSCAHPPYGPAEKTAAANGVDGAALDEGASKLSLHPQPAALGPL</sequence>
<keyword evidence="3" id="KW-0479">Metal-binding</keyword>
<dbReference type="PANTHER" id="PTHR11056">
    <property type="entry name" value="HOMOGENTISATE 1,2-DIOXYGENASE"/>
    <property type="match status" value="1"/>
</dbReference>
<dbReference type="InterPro" id="IPR011051">
    <property type="entry name" value="RmlC_Cupin_sf"/>
</dbReference>
<evidence type="ECO:0000313" key="8">
    <source>
        <dbReference type="EMBL" id="KGQ07138.1"/>
    </source>
</evidence>
<proteinExistence type="predicted"/>
<dbReference type="GO" id="GO:0006570">
    <property type="term" value="P:tyrosine metabolic process"/>
    <property type="evidence" value="ECO:0007669"/>
    <property type="project" value="InterPro"/>
</dbReference>
<keyword evidence="6" id="KW-0408">Iron</keyword>
<evidence type="ECO:0000259" key="7">
    <source>
        <dbReference type="Pfam" id="PF20510"/>
    </source>
</evidence>
<evidence type="ECO:0000256" key="4">
    <source>
        <dbReference type="ARBA" id="ARBA00022964"/>
    </source>
</evidence>
<dbReference type="InterPro" id="IPR005708">
    <property type="entry name" value="Homogentis_dOase"/>
</dbReference>
<evidence type="ECO:0000256" key="1">
    <source>
        <dbReference type="ARBA" id="ARBA00004704"/>
    </source>
</evidence>
<dbReference type="GO" id="GO:0005737">
    <property type="term" value="C:cytoplasm"/>
    <property type="evidence" value="ECO:0007669"/>
    <property type="project" value="TreeGrafter"/>
</dbReference>
<evidence type="ECO:0000256" key="2">
    <source>
        <dbReference type="ARBA" id="ARBA00013127"/>
    </source>
</evidence>
<comment type="caution">
    <text evidence="8">The sequence shown here is derived from an EMBL/GenBank/DDBJ whole genome shotgun (WGS) entry which is preliminary data.</text>
</comment>
<organism evidence="8 9">
    <name type="scientific">Beauveria bassiana D1-5</name>
    <dbReference type="NCBI Taxonomy" id="1245745"/>
    <lineage>
        <taxon>Eukaryota</taxon>
        <taxon>Fungi</taxon>
        <taxon>Dikarya</taxon>
        <taxon>Ascomycota</taxon>
        <taxon>Pezizomycotina</taxon>
        <taxon>Sordariomycetes</taxon>
        <taxon>Hypocreomycetidae</taxon>
        <taxon>Hypocreales</taxon>
        <taxon>Cordycipitaceae</taxon>
        <taxon>Beauveria</taxon>
    </lineage>
</organism>
<dbReference type="GO" id="GO:0004411">
    <property type="term" value="F:homogentisate 1,2-dioxygenase activity"/>
    <property type="evidence" value="ECO:0007669"/>
    <property type="project" value="UniProtKB-EC"/>
</dbReference>
<dbReference type="AlphaFoldDB" id="A0A0A2VHU7"/>
<dbReference type="SUPFAM" id="SSF51182">
    <property type="entry name" value="RmlC-like cupins"/>
    <property type="match status" value="1"/>
</dbReference>
<dbReference type="PANTHER" id="PTHR11056:SF0">
    <property type="entry name" value="HOMOGENTISATE 1,2-DIOXYGENASE"/>
    <property type="match status" value="1"/>
</dbReference>
<comment type="pathway">
    <text evidence="1">Amino-acid degradation; L-phenylalanine degradation; acetoacetate and fumarate from L-phenylalanine: step 4/6.</text>
</comment>
<accession>A0A0A2VHU7</accession>
<dbReference type="HOGENOM" id="CLU_2108607_0_0_1"/>